<proteinExistence type="predicted"/>
<sequence length="125" mass="13550">MTHSGRRSADESLAAELAAGKTIREAAITAGVSERTAFRRLEDAAFKARIAELRSEMVRTAAGRLVEGMTEAASVLRAGLTDADANVRHKSAVKLIELGVKVTELAELERRVEELERYLSEGSKP</sequence>
<organism evidence="1 2">
    <name type="scientific">Frigoriglobus tundricola</name>
    <dbReference type="NCBI Taxonomy" id="2774151"/>
    <lineage>
        <taxon>Bacteria</taxon>
        <taxon>Pseudomonadati</taxon>
        <taxon>Planctomycetota</taxon>
        <taxon>Planctomycetia</taxon>
        <taxon>Gemmatales</taxon>
        <taxon>Gemmataceae</taxon>
        <taxon>Frigoriglobus</taxon>
    </lineage>
</organism>
<reference evidence="2" key="1">
    <citation type="submission" date="2020-05" db="EMBL/GenBank/DDBJ databases">
        <title>Frigoriglobus tundricola gen. nov., sp. nov., a psychrotolerant cellulolytic planctomycete of the family Gemmataceae with two divergent copies of 16S rRNA gene.</title>
        <authorList>
            <person name="Kulichevskaya I.S."/>
            <person name="Ivanova A.A."/>
            <person name="Naumoff D.G."/>
            <person name="Beletsky A.V."/>
            <person name="Rijpstra W.I.C."/>
            <person name="Sinninghe Damste J.S."/>
            <person name="Mardanov A.V."/>
            <person name="Ravin N.V."/>
            <person name="Dedysh S.N."/>
        </authorList>
    </citation>
    <scope>NUCLEOTIDE SEQUENCE [LARGE SCALE GENOMIC DNA]</scope>
    <source>
        <strain evidence="2">PL17</strain>
    </source>
</reference>
<dbReference type="AlphaFoldDB" id="A0A6M5YT71"/>
<keyword evidence="2" id="KW-1185">Reference proteome</keyword>
<protein>
    <submittedName>
        <fullName evidence="1">Uncharacterized protein</fullName>
    </submittedName>
</protein>
<accession>A0A6M5YT71</accession>
<dbReference type="Proteomes" id="UP000503447">
    <property type="component" value="Chromosome"/>
</dbReference>
<dbReference type="EMBL" id="CP053452">
    <property type="protein sequence ID" value="QJW97265.1"/>
    <property type="molecule type" value="Genomic_DNA"/>
</dbReference>
<evidence type="ECO:0000313" key="2">
    <source>
        <dbReference type="Proteomes" id="UP000503447"/>
    </source>
</evidence>
<dbReference type="RefSeq" id="WP_171472676.1">
    <property type="nucleotide sequence ID" value="NZ_CP053452.2"/>
</dbReference>
<gene>
    <name evidence="1" type="ORF">FTUN_4835</name>
</gene>
<name>A0A6M5YT71_9BACT</name>
<evidence type="ECO:0000313" key="1">
    <source>
        <dbReference type="EMBL" id="QJW97265.1"/>
    </source>
</evidence>
<dbReference type="KEGG" id="ftj:FTUN_4835"/>